<evidence type="ECO:0000256" key="1">
    <source>
        <dbReference type="ARBA" id="ARBA00004202"/>
    </source>
</evidence>
<protein>
    <submittedName>
        <fullName evidence="9">Peptide/nickel transport system ATP-binding protein</fullName>
    </submittedName>
</protein>
<evidence type="ECO:0000313" key="9">
    <source>
        <dbReference type="EMBL" id="MBP1935226.1"/>
    </source>
</evidence>
<dbReference type="Pfam" id="PF08352">
    <property type="entry name" value="oligo_HPY"/>
    <property type="match status" value="1"/>
</dbReference>
<dbReference type="PANTHER" id="PTHR43297:SF2">
    <property type="entry name" value="DIPEPTIDE TRANSPORT ATP-BINDING PROTEIN DPPD"/>
    <property type="match status" value="1"/>
</dbReference>
<evidence type="ECO:0000256" key="4">
    <source>
        <dbReference type="ARBA" id="ARBA00022475"/>
    </source>
</evidence>
<proteinExistence type="inferred from homology"/>
<name>A0ABS4GYC1_9BACL</name>
<keyword evidence="7" id="KW-0472">Membrane</keyword>
<dbReference type="NCBIfam" id="TIGR01727">
    <property type="entry name" value="oligo_HPY"/>
    <property type="match status" value="1"/>
</dbReference>
<dbReference type="Gene3D" id="3.40.50.300">
    <property type="entry name" value="P-loop containing nucleotide triphosphate hydrolases"/>
    <property type="match status" value="1"/>
</dbReference>
<comment type="similarity">
    <text evidence="2">Belongs to the ABC transporter superfamily.</text>
</comment>
<dbReference type="SMART" id="SM00382">
    <property type="entry name" value="AAA"/>
    <property type="match status" value="1"/>
</dbReference>
<dbReference type="SUPFAM" id="SSF52540">
    <property type="entry name" value="P-loop containing nucleoside triphosphate hydrolases"/>
    <property type="match status" value="1"/>
</dbReference>
<dbReference type="Proteomes" id="UP001519273">
    <property type="component" value="Unassembled WGS sequence"/>
</dbReference>
<dbReference type="EMBL" id="JAGGKP010000001">
    <property type="protein sequence ID" value="MBP1935226.1"/>
    <property type="molecule type" value="Genomic_DNA"/>
</dbReference>
<sequence>MSNTLVEFKHLHTYFDTEEGTLKAVNDVSFRVKEGETVAIVGESGSGKSVTVLSLMRLVAEPQGKIVDGEIIYEGKNLLALNRKEMARLRGKEIAMIFQEPMSSLNPVLTIGEQIMEPLIEHLLLSKKEAHKKAESLISLVGIPRPAQIMKSYPHELSGGMLQRVMIAIALSCNPKLLIADEPTTALDVTIQAQILDLLRQVKDEFGMSTLLITHDLGVVAEMADYVVVMYAGKVIEEAPVLELFKEPRHPYTQGLLKSKPVIGQRKERLYSIPGQVPNLVGLENMCYFSDRCEHCMNICRTQAPPLRDDGQGHKTACWLYEEEGKQA</sequence>
<dbReference type="PROSITE" id="PS00211">
    <property type="entry name" value="ABC_TRANSPORTER_1"/>
    <property type="match status" value="1"/>
</dbReference>
<evidence type="ECO:0000256" key="5">
    <source>
        <dbReference type="ARBA" id="ARBA00022741"/>
    </source>
</evidence>
<accession>A0ABS4GYC1</accession>
<organism evidence="9 10">
    <name type="scientific">Paenibacillus sediminis</name>
    <dbReference type="NCBI Taxonomy" id="664909"/>
    <lineage>
        <taxon>Bacteria</taxon>
        <taxon>Bacillati</taxon>
        <taxon>Bacillota</taxon>
        <taxon>Bacilli</taxon>
        <taxon>Bacillales</taxon>
        <taxon>Paenibacillaceae</taxon>
        <taxon>Paenibacillus</taxon>
    </lineage>
</organism>
<comment type="caution">
    <text evidence="9">The sequence shown here is derived from an EMBL/GenBank/DDBJ whole genome shotgun (WGS) entry which is preliminary data.</text>
</comment>
<keyword evidence="4" id="KW-1003">Cell membrane</keyword>
<evidence type="ECO:0000313" key="10">
    <source>
        <dbReference type="Proteomes" id="UP001519273"/>
    </source>
</evidence>
<dbReference type="PANTHER" id="PTHR43297">
    <property type="entry name" value="OLIGOPEPTIDE TRANSPORT ATP-BINDING PROTEIN APPD"/>
    <property type="match status" value="1"/>
</dbReference>
<reference evidence="9 10" key="1">
    <citation type="submission" date="2021-03" db="EMBL/GenBank/DDBJ databases">
        <title>Genomic Encyclopedia of Type Strains, Phase IV (KMG-IV): sequencing the most valuable type-strain genomes for metagenomic binning, comparative biology and taxonomic classification.</title>
        <authorList>
            <person name="Goeker M."/>
        </authorList>
    </citation>
    <scope>NUCLEOTIDE SEQUENCE [LARGE SCALE GENOMIC DNA]</scope>
    <source>
        <strain evidence="9 10">DSM 23491</strain>
    </source>
</reference>
<dbReference type="InterPro" id="IPR027417">
    <property type="entry name" value="P-loop_NTPase"/>
</dbReference>
<evidence type="ECO:0000256" key="7">
    <source>
        <dbReference type="ARBA" id="ARBA00023136"/>
    </source>
</evidence>
<dbReference type="InterPro" id="IPR003439">
    <property type="entry name" value="ABC_transporter-like_ATP-bd"/>
</dbReference>
<dbReference type="CDD" id="cd03257">
    <property type="entry name" value="ABC_NikE_OppD_transporters"/>
    <property type="match status" value="1"/>
</dbReference>
<dbReference type="InterPro" id="IPR050388">
    <property type="entry name" value="ABC_Ni/Peptide_Import"/>
</dbReference>
<dbReference type="InterPro" id="IPR013563">
    <property type="entry name" value="Oligopep_ABC_C"/>
</dbReference>
<dbReference type="GO" id="GO:0005524">
    <property type="term" value="F:ATP binding"/>
    <property type="evidence" value="ECO:0007669"/>
    <property type="project" value="UniProtKB-KW"/>
</dbReference>
<dbReference type="Pfam" id="PF00005">
    <property type="entry name" value="ABC_tran"/>
    <property type="match status" value="1"/>
</dbReference>
<feature type="domain" description="ABC transporter" evidence="8">
    <location>
        <begin position="6"/>
        <end position="257"/>
    </location>
</feature>
<dbReference type="InterPro" id="IPR003593">
    <property type="entry name" value="AAA+_ATPase"/>
</dbReference>
<keyword evidence="5" id="KW-0547">Nucleotide-binding</keyword>
<keyword evidence="3" id="KW-0813">Transport</keyword>
<evidence type="ECO:0000259" key="8">
    <source>
        <dbReference type="PROSITE" id="PS50893"/>
    </source>
</evidence>
<evidence type="ECO:0000256" key="6">
    <source>
        <dbReference type="ARBA" id="ARBA00022840"/>
    </source>
</evidence>
<dbReference type="RefSeq" id="WP_209844316.1">
    <property type="nucleotide sequence ID" value="NZ_CBCRVE010000001.1"/>
</dbReference>
<evidence type="ECO:0000256" key="2">
    <source>
        <dbReference type="ARBA" id="ARBA00005417"/>
    </source>
</evidence>
<dbReference type="InterPro" id="IPR017871">
    <property type="entry name" value="ABC_transporter-like_CS"/>
</dbReference>
<dbReference type="PROSITE" id="PS50893">
    <property type="entry name" value="ABC_TRANSPORTER_2"/>
    <property type="match status" value="1"/>
</dbReference>
<keyword evidence="6 9" id="KW-0067">ATP-binding</keyword>
<evidence type="ECO:0000256" key="3">
    <source>
        <dbReference type="ARBA" id="ARBA00022448"/>
    </source>
</evidence>
<keyword evidence="10" id="KW-1185">Reference proteome</keyword>
<comment type="subcellular location">
    <subcellularLocation>
        <location evidence="1">Cell membrane</location>
        <topology evidence="1">Peripheral membrane protein</topology>
    </subcellularLocation>
</comment>
<gene>
    <name evidence="9" type="ORF">J2Z20_000087</name>
</gene>